<evidence type="ECO:0000259" key="5">
    <source>
        <dbReference type="Pfam" id="PF00689"/>
    </source>
</evidence>
<proteinExistence type="predicted"/>
<keyword evidence="6" id="KW-1185">Reference proteome</keyword>
<evidence type="ECO:0000256" key="3">
    <source>
        <dbReference type="ARBA" id="ARBA00022842"/>
    </source>
</evidence>
<keyword evidence="4" id="KW-0472">Membrane</keyword>
<dbReference type="PANTHER" id="PTHR24093">
    <property type="entry name" value="CATION TRANSPORTING ATPASE"/>
    <property type="match status" value="1"/>
</dbReference>
<dbReference type="GO" id="GO:0005886">
    <property type="term" value="C:plasma membrane"/>
    <property type="evidence" value="ECO:0007669"/>
    <property type="project" value="TreeGrafter"/>
</dbReference>
<dbReference type="GO" id="GO:0051480">
    <property type="term" value="P:regulation of cytosolic calcium ion concentration"/>
    <property type="evidence" value="ECO:0007669"/>
    <property type="project" value="TreeGrafter"/>
</dbReference>
<dbReference type="PANTHER" id="PTHR24093:SF369">
    <property type="entry name" value="CALCIUM-TRANSPORTING ATPASE"/>
    <property type="match status" value="1"/>
</dbReference>
<dbReference type="InterPro" id="IPR006068">
    <property type="entry name" value="ATPase_P-typ_cation-transptr_C"/>
</dbReference>
<evidence type="ECO:0000313" key="7">
    <source>
        <dbReference type="WBParaSite" id="GPLIN_000416900"/>
    </source>
</evidence>
<dbReference type="Proteomes" id="UP000050741">
    <property type="component" value="Unassembled WGS sequence"/>
</dbReference>
<reference evidence="6" key="1">
    <citation type="submission" date="2013-12" db="EMBL/GenBank/DDBJ databases">
        <authorList>
            <person name="Aslett M."/>
        </authorList>
    </citation>
    <scope>NUCLEOTIDE SEQUENCE [LARGE SCALE GENOMIC DNA]</scope>
    <source>
        <strain evidence="6">Lindley</strain>
    </source>
</reference>
<protein>
    <submittedName>
        <fullName evidence="7">Cation_ATPase_C domain-containing protein</fullName>
    </submittedName>
</protein>
<feature type="domain" description="Cation-transporting P-type ATPase C-terminal" evidence="5">
    <location>
        <begin position="1"/>
        <end position="78"/>
    </location>
</feature>
<dbReference type="Gene3D" id="1.20.1110.10">
    <property type="entry name" value="Calcium-transporting ATPase, transmembrane domain"/>
    <property type="match status" value="1"/>
</dbReference>
<keyword evidence="4" id="KW-0812">Transmembrane</keyword>
<accession>A0A183BU83</accession>
<keyword evidence="4" id="KW-1133">Transmembrane helix</keyword>
<organism evidence="6 7">
    <name type="scientific">Globodera pallida</name>
    <name type="common">Potato cyst nematode worm</name>
    <name type="synonym">Heterodera pallida</name>
    <dbReference type="NCBI Taxonomy" id="36090"/>
    <lineage>
        <taxon>Eukaryota</taxon>
        <taxon>Metazoa</taxon>
        <taxon>Ecdysozoa</taxon>
        <taxon>Nematoda</taxon>
        <taxon>Chromadorea</taxon>
        <taxon>Rhabditida</taxon>
        <taxon>Tylenchina</taxon>
        <taxon>Tylenchomorpha</taxon>
        <taxon>Tylenchoidea</taxon>
        <taxon>Heteroderidae</taxon>
        <taxon>Heteroderinae</taxon>
        <taxon>Globodera</taxon>
    </lineage>
</organism>
<reference evidence="7" key="3">
    <citation type="submission" date="2016-06" db="UniProtKB">
        <authorList>
            <consortium name="WormBaseParasite"/>
        </authorList>
    </citation>
    <scope>IDENTIFICATION</scope>
</reference>
<evidence type="ECO:0000256" key="2">
    <source>
        <dbReference type="ARBA" id="ARBA00022723"/>
    </source>
</evidence>
<dbReference type="WBParaSite" id="GPLIN_000416900">
    <property type="protein sequence ID" value="GPLIN_000416900"/>
    <property type="gene ID" value="GPLIN_000416900"/>
</dbReference>
<reference evidence="6" key="2">
    <citation type="submission" date="2014-05" db="EMBL/GenBank/DDBJ databases">
        <title>The genome and life-stage specific transcriptomes of Globodera pallida elucidate key aspects of plant parasitism by a cyst nematode.</title>
        <authorList>
            <person name="Cotton J.A."/>
            <person name="Lilley C.J."/>
            <person name="Jones L.M."/>
            <person name="Kikuchi T."/>
            <person name="Reid A.J."/>
            <person name="Thorpe P."/>
            <person name="Tsai I.J."/>
            <person name="Beasley H."/>
            <person name="Blok V."/>
            <person name="Cock P.J.A."/>
            <person name="Van den Akker S.E."/>
            <person name="Holroyd N."/>
            <person name="Hunt M."/>
            <person name="Mantelin S."/>
            <person name="Naghra H."/>
            <person name="Pain A."/>
            <person name="Palomares-Rius J.E."/>
            <person name="Zarowiecki M."/>
            <person name="Berriman M."/>
            <person name="Jones J.T."/>
            <person name="Urwin P.E."/>
        </authorList>
    </citation>
    <scope>NUCLEOTIDE SEQUENCE [LARGE SCALE GENOMIC DNA]</scope>
    <source>
        <strain evidence="6">Lindley</strain>
    </source>
</reference>
<evidence type="ECO:0000256" key="1">
    <source>
        <dbReference type="ARBA" id="ARBA00004127"/>
    </source>
</evidence>
<feature type="transmembrane region" description="Helical" evidence="4">
    <location>
        <begin position="58"/>
        <end position="81"/>
    </location>
</feature>
<sequence length="89" mass="10273">MMTLFNEINARKIHGERNVFRGLFTNPIFCVIWVFTIIVQFAVVQYGGRWFSTKPLTLFQWLCCVAFGVGSLLWAQVIATIPTKFLPRC</sequence>
<dbReference type="AlphaFoldDB" id="A0A183BU83"/>
<keyword evidence="2" id="KW-0479">Metal-binding</keyword>
<dbReference type="InterPro" id="IPR023298">
    <property type="entry name" value="ATPase_P-typ_TM_dom_sf"/>
</dbReference>
<evidence type="ECO:0000313" key="6">
    <source>
        <dbReference type="Proteomes" id="UP000050741"/>
    </source>
</evidence>
<dbReference type="GO" id="GO:0005388">
    <property type="term" value="F:P-type calcium transporter activity"/>
    <property type="evidence" value="ECO:0007669"/>
    <property type="project" value="TreeGrafter"/>
</dbReference>
<feature type="transmembrane region" description="Helical" evidence="4">
    <location>
        <begin position="20"/>
        <end position="46"/>
    </location>
</feature>
<dbReference type="SUPFAM" id="SSF81665">
    <property type="entry name" value="Calcium ATPase, transmembrane domain M"/>
    <property type="match status" value="1"/>
</dbReference>
<keyword evidence="3" id="KW-0460">Magnesium</keyword>
<name>A0A183BU83_GLOPA</name>
<evidence type="ECO:0000256" key="4">
    <source>
        <dbReference type="SAM" id="Phobius"/>
    </source>
</evidence>
<dbReference type="Pfam" id="PF00689">
    <property type="entry name" value="Cation_ATPase_C"/>
    <property type="match status" value="1"/>
</dbReference>
<comment type="subcellular location">
    <subcellularLocation>
        <location evidence="1">Endomembrane system</location>
        <topology evidence="1">Multi-pass membrane protein</topology>
    </subcellularLocation>
</comment>
<dbReference type="GO" id="GO:0046872">
    <property type="term" value="F:metal ion binding"/>
    <property type="evidence" value="ECO:0007669"/>
    <property type="project" value="UniProtKB-KW"/>
</dbReference>
<dbReference type="GO" id="GO:0012505">
    <property type="term" value="C:endomembrane system"/>
    <property type="evidence" value="ECO:0007669"/>
    <property type="project" value="UniProtKB-SubCell"/>
</dbReference>